<dbReference type="EMBL" id="CAEY01001042">
    <property type="status" value="NOT_ANNOTATED_CDS"/>
    <property type="molecule type" value="Genomic_DNA"/>
</dbReference>
<dbReference type="InterPro" id="IPR001870">
    <property type="entry name" value="B30.2/SPRY"/>
</dbReference>
<dbReference type="HOGENOM" id="CLU_006687_2_0_1"/>
<dbReference type="Pfam" id="PF13920">
    <property type="entry name" value="zf-C3HC4_3"/>
    <property type="match status" value="1"/>
</dbReference>
<dbReference type="PROSITE" id="PS50089">
    <property type="entry name" value="ZF_RING_2"/>
    <property type="match status" value="1"/>
</dbReference>
<keyword evidence="1" id="KW-0479">Metal-binding</keyword>
<evidence type="ECO:0000256" key="4">
    <source>
        <dbReference type="PROSITE-ProRule" id="PRU00175"/>
    </source>
</evidence>
<dbReference type="OrthoDB" id="258495at2759"/>
<dbReference type="Pfam" id="PF00622">
    <property type="entry name" value="SPRY"/>
    <property type="match status" value="1"/>
</dbReference>
<dbReference type="SMART" id="SM00449">
    <property type="entry name" value="SPRY"/>
    <property type="match status" value="1"/>
</dbReference>
<dbReference type="GO" id="GO:0005737">
    <property type="term" value="C:cytoplasm"/>
    <property type="evidence" value="ECO:0007669"/>
    <property type="project" value="TreeGrafter"/>
</dbReference>
<keyword evidence="8" id="KW-1185">Reference proteome</keyword>
<dbReference type="SUPFAM" id="SSF49899">
    <property type="entry name" value="Concanavalin A-like lectins/glucanases"/>
    <property type="match status" value="1"/>
</dbReference>
<evidence type="ECO:0000256" key="3">
    <source>
        <dbReference type="ARBA" id="ARBA00022833"/>
    </source>
</evidence>
<sequence>MSQLKIDHETFARVFLGLHGSSSTGDGGNTSRIFGRLDQFNSPIGCNESGDMDIDSCPVKEPFIEFGQPSISYEVLDYYIERKLKELEEIIETERIADQSSSTKSCNYWSSEGRLGPVHVTFDLSTNVGSLKMGYDKLSLSGHHEFSSVKGNVAVYKGKWMYEIMLTSKGIMQLGWATYRCNFSHQQGVGDTRDSYAFDGSRMRKWNLTTNKYGEHWHTGDVIGCTIDLDKGSIDFYRNGRHLGQAFNHVRLGLGFAYFPAVSLGSNESLIANFGATPFKYPIKGYQPLEAIPHVNIRKADLMLGWLFALIPMKISNEWLPTHFIVNSPNSNLNISSFLLANLVLKRLSNLLTNKYINEQCLLKKLLICNNSQIIHGLLDLLWALMEKSQIHDCIDHLVTSLVNAYHFSQFDDKSSASATASNTESTSFHTLLDAYHLSSQSSLSSSFCISSQKQYLLVALSLVQHPPTRIYLLNHVLFDKVKFPQLFIGRTVMDDDLLEREIFPNLTLQSLASPEAYKILRSNEIENALMELESLHQMILDTLIFQDEICRVIFLTKFDNFLKETTSSLNPRLISNGLEAPGSSPATLAIFHRLTSLIRVQYESMINVLPISFFVDPISISTETCRVGGLVTHLNKTYEKEISKYIETSSTLNPLLKHVYAIIDGLVRLYPTGAHKQLSKYCAIREHLLELADALEELKKMENVSDESQTIIQNTTKVLEKEFLIRARQMALINSTVLTASKRADIYWLLKLLLNTLDHASSCSYLFSFIPDYHIESCLNLSYAMRFYFGSTISAKYKGSPTYSGLFNPEHEKEYHELLQQLCIFIASHFGDERIVNADLRESIAQALASLVSNPETLRILENIPQSSRTKMIKSLTAPYENRAWGQSNWILLRMWKGNGFAFKYASPSNMAFKLTSSHSNREIFSNLSYLKACPSPVFQKELTDYLTANPEVSNSFISSIICQLNWSFSEFIGMLQEIQNNAQRPEKVFVDARQLKICCTCFDLSLSLLRVLEMIVCNNHSLIISTHGNGYIINQLCSTLNQILNRVTVPTGSFEYVIDLDMIGLELVNHFPILSAVAGLLIALVLLGREPDDCEKAINAIITDANFLPSSYYFLIGQNPSSARRRFQFEQFSEVSPTEIDLLHKAVNLLLARHHTEELSKSVEHIDEDELCTICYADKKTANFIPCGHQSCRACIARHFMKHSDCFFCKTTLDRAIFTDSDNVLYPEGLQP</sequence>
<evidence type="ECO:0000259" key="5">
    <source>
        <dbReference type="PROSITE" id="PS50089"/>
    </source>
</evidence>
<evidence type="ECO:0000256" key="1">
    <source>
        <dbReference type="ARBA" id="ARBA00022723"/>
    </source>
</evidence>
<dbReference type="InterPro" id="IPR045129">
    <property type="entry name" value="RNF123/RKP/RSPRY1"/>
</dbReference>
<dbReference type="InterPro" id="IPR013083">
    <property type="entry name" value="Znf_RING/FYVE/PHD"/>
</dbReference>
<dbReference type="Pfam" id="PF25576">
    <property type="entry name" value="TPR_RNF123"/>
    <property type="match status" value="1"/>
</dbReference>
<dbReference type="PANTHER" id="PTHR13363">
    <property type="entry name" value="RING FINGER AND SRY DOMAIN-CONTAINING"/>
    <property type="match status" value="1"/>
</dbReference>
<dbReference type="eggNOG" id="KOG4692">
    <property type="taxonomic scope" value="Eukaryota"/>
</dbReference>
<dbReference type="Gene3D" id="3.30.40.10">
    <property type="entry name" value="Zinc/RING finger domain, C3HC4 (zinc finger)"/>
    <property type="match status" value="1"/>
</dbReference>
<evidence type="ECO:0000256" key="2">
    <source>
        <dbReference type="ARBA" id="ARBA00022771"/>
    </source>
</evidence>
<dbReference type="OMA" id="LCCFHRL"/>
<dbReference type="InterPro" id="IPR003877">
    <property type="entry name" value="SPRY_dom"/>
</dbReference>
<protein>
    <recommendedName>
        <fullName evidence="9">B30.2/SPRY domain-containing protein</fullName>
    </recommendedName>
</protein>
<reference evidence="7" key="2">
    <citation type="submission" date="2015-06" db="UniProtKB">
        <authorList>
            <consortium name="EnsemblMetazoa"/>
        </authorList>
    </citation>
    <scope>IDENTIFICATION</scope>
</reference>
<dbReference type="eggNOG" id="KOG2242">
    <property type="taxonomic scope" value="Eukaryota"/>
</dbReference>
<dbReference type="Proteomes" id="UP000015104">
    <property type="component" value="Unassembled WGS sequence"/>
</dbReference>
<dbReference type="SMART" id="SM00184">
    <property type="entry name" value="RING"/>
    <property type="match status" value="1"/>
</dbReference>
<dbReference type="GO" id="GO:0051603">
    <property type="term" value="P:proteolysis involved in protein catabolic process"/>
    <property type="evidence" value="ECO:0007669"/>
    <property type="project" value="TreeGrafter"/>
</dbReference>
<feature type="domain" description="RING-type" evidence="5">
    <location>
        <begin position="1174"/>
        <end position="1212"/>
    </location>
</feature>
<dbReference type="AlphaFoldDB" id="T1L3P5"/>
<dbReference type="InterPro" id="IPR001841">
    <property type="entry name" value="Znf_RING"/>
</dbReference>
<accession>T1L3P5</accession>
<proteinExistence type="predicted"/>
<dbReference type="Gene3D" id="2.60.120.920">
    <property type="match status" value="1"/>
</dbReference>
<feature type="domain" description="B30.2/SPRY" evidence="6">
    <location>
        <begin position="100"/>
        <end position="279"/>
    </location>
</feature>
<dbReference type="InterPro" id="IPR057987">
    <property type="entry name" value="TPR_RNF123/RKP"/>
</dbReference>
<reference evidence="8" key="1">
    <citation type="submission" date="2011-08" db="EMBL/GenBank/DDBJ databases">
        <authorList>
            <person name="Rombauts S."/>
        </authorList>
    </citation>
    <scope>NUCLEOTIDE SEQUENCE</scope>
    <source>
        <strain evidence="8">London</strain>
    </source>
</reference>
<dbReference type="InterPro" id="IPR013320">
    <property type="entry name" value="ConA-like_dom_sf"/>
</dbReference>
<dbReference type="SUPFAM" id="SSF57850">
    <property type="entry name" value="RING/U-box"/>
    <property type="match status" value="1"/>
</dbReference>
<evidence type="ECO:0000313" key="8">
    <source>
        <dbReference type="Proteomes" id="UP000015104"/>
    </source>
</evidence>
<organism evidence="7 8">
    <name type="scientific">Tetranychus urticae</name>
    <name type="common">Two-spotted spider mite</name>
    <dbReference type="NCBI Taxonomy" id="32264"/>
    <lineage>
        <taxon>Eukaryota</taxon>
        <taxon>Metazoa</taxon>
        <taxon>Ecdysozoa</taxon>
        <taxon>Arthropoda</taxon>
        <taxon>Chelicerata</taxon>
        <taxon>Arachnida</taxon>
        <taxon>Acari</taxon>
        <taxon>Acariformes</taxon>
        <taxon>Trombidiformes</taxon>
        <taxon>Prostigmata</taxon>
        <taxon>Eleutherengona</taxon>
        <taxon>Raphignathae</taxon>
        <taxon>Tetranychoidea</taxon>
        <taxon>Tetranychidae</taxon>
        <taxon>Tetranychus</taxon>
    </lineage>
</organism>
<gene>
    <name evidence="7" type="primary">107369970</name>
</gene>
<keyword evidence="2 4" id="KW-0863">Zinc-finger</keyword>
<dbReference type="PROSITE" id="PS50188">
    <property type="entry name" value="B302_SPRY"/>
    <property type="match status" value="1"/>
</dbReference>
<dbReference type="GO" id="GO:0004842">
    <property type="term" value="F:ubiquitin-protein transferase activity"/>
    <property type="evidence" value="ECO:0007669"/>
    <property type="project" value="InterPro"/>
</dbReference>
<dbReference type="STRING" id="32264.T1L3P5"/>
<keyword evidence="3" id="KW-0862">Zinc</keyword>
<dbReference type="InterPro" id="IPR043136">
    <property type="entry name" value="B30.2/SPRY_sf"/>
</dbReference>
<evidence type="ECO:0008006" key="9">
    <source>
        <dbReference type="Google" id="ProtNLM"/>
    </source>
</evidence>
<name>T1L3P5_TETUR</name>
<evidence type="ECO:0000259" key="6">
    <source>
        <dbReference type="PROSITE" id="PS50188"/>
    </source>
</evidence>
<dbReference type="GO" id="GO:0008270">
    <property type="term" value="F:zinc ion binding"/>
    <property type="evidence" value="ECO:0007669"/>
    <property type="project" value="UniProtKB-KW"/>
</dbReference>
<dbReference type="EnsemblMetazoa" id="tetur36g00650.1">
    <property type="protein sequence ID" value="tetur36g00650.1"/>
    <property type="gene ID" value="tetur36g00650"/>
</dbReference>
<dbReference type="PANTHER" id="PTHR13363:SF5">
    <property type="entry name" value="E3 UBIQUITIN-PROTEIN LIGASE RNF123"/>
    <property type="match status" value="1"/>
</dbReference>
<evidence type="ECO:0000313" key="7">
    <source>
        <dbReference type="EnsemblMetazoa" id="tetur36g00650.1"/>
    </source>
</evidence>
<dbReference type="KEGG" id="tut:107369970"/>
<dbReference type="CDD" id="cd16541">
    <property type="entry name" value="RING-HC_RNF123"/>
    <property type="match status" value="1"/>
</dbReference>